<sequence length="132" mass="14736">MNVLPDTEPVSSSCSKSITTPLLLLLGDIGAALTPEQQVQLLSARRTFCTFHGLLRWCRHAVWDPSKGMHRAFDILSTNASGQNLLVRLSMLPPEILSRIALIAGLQHTIFQDAEDDHLYPLPDNQSRQHLR</sequence>
<gene>
    <name evidence="1" type="ORF">WJX74_007627</name>
</gene>
<proteinExistence type="predicted"/>
<dbReference type="AlphaFoldDB" id="A0AAW1S3F9"/>
<name>A0AAW1S3F9_9CHLO</name>
<dbReference type="EMBL" id="JALJOS010000004">
    <property type="protein sequence ID" value="KAK9840324.1"/>
    <property type="molecule type" value="Genomic_DNA"/>
</dbReference>
<evidence type="ECO:0000313" key="1">
    <source>
        <dbReference type="EMBL" id="KAK9840324.1"/>
    </source>
</evidence>
<protein>
    <submittedName>
        <fullName evidence="1">Uncharacterized protein</fullName>
    </submittedName>
</protein>
<accession>A0AAW1S3F9</accession>
<reference evidence="1 2" key="1">
    <citation type="journal article" date="2024" name="Nat. Commun.">
        <title>Phylogenomics reveals the evolutionary origins of lichenization in chlorophyte algae.</title>
        <authorList>
            <person name="Puginier C."/>
            <person name="Libourel C."/>
            <person name="Otte J."/>
            <person name="Skaloud P."/>
            <person name="Haon M."/>
            <person name="Grisel S."/>
            <person name="Petersen M."/>
            <person name="Berrin J.G."/>
            <person name="Delaux P.M."/>
            <person name="Dal Grande F."/>
            <person name="Keller J."/>
        </authorList>
    </citation>
    <scope>NUCLEOTIDE SEQUENCE [LARGE SCALE GENOMIC DNA]</scope>
    <source>
        <strain evidence="1 2">SAG 2145</strain>
    </source>
</reference>
<keyword evidence="2" id="KW-1185">Reference proteome</keyword>
<evidence type="ECO:0000313" key="2">
    <source>
        <dbReference type="Proteomes" id="UP001438707"/>
    </source>
</evidence>
<comment type="caution">
    <text evidence="1">The sequence shown here is derived from an EMBL/GenBank/DDBJ whole genome shotgun (WGS) entry which is preliminary data.</text>
</comment>
<organism evidence="1 2">
    <name type="scientific">Apatococcus lobatus</name>
    <dbReference type="NCBI Taxonomy" id="904363"/>
    <lineage>
        <taxon>Eukaryota</taxon>
        <taxon>Viridiplantae</taxon>
        <taxon>Chlorophyta</taxon>
        <taxon>core chlorophytes</taxon>
        <taxon>Trebouxiophyceae</taxon>
        <taxon>Chlorellales</taxon>
        <taxon>Chlorellaceae</taxon>
        <taxon>Apatococcus</taxon>
    </lineage>
</organism>
<dbReference type="Proteomes" id="UP001438707">
    <property type="component" value="Unassembled WGS sequence"/>
</dbReference>